<keyword evidence="2" id="KW-1185">Reference proteome</keyword>
<accession>A0AAV4Q5S9</accession>
<name>A0AAV4Q5S9_9ARAC</name>
<dbReference type="Proteomes" id="UP001054837">
    <property type="component" value="Unassembled WGS sequence"/>
</dbReference>
<sequence>MKAFQEYVLRGKGRVGGFSTFGESGMGGKRPPNSFGSIPIHSRVAILRNQLLGLPFAGTVPIDRRRAFDLLPPPAFRNDNLFA</sequence>
<dbReference type="AlphaFoldDB" id="A0AAV4Q5S9"/>
<dbReference type="EMBL" id="BPLQ01003967">
    <property type="protein sequence ID" value="GIY04714.1"/>
    <property type="molecule type" value="Genomic_DNA"/>
</dbReference>
<protein>
    <submittedName>
        <fullName evidence="1">Uncharacterized protein</fullName>
    </submittedName>
</protein>
<evidence type="ECO:0000313" key="1">
    <source>
        <dbReference type="EMBL" id="GIY04714.1"/>
    </source>
</evidence>
<comment type="caution">
    <text evidence="1">The sequence shown here is derived from an EMBL/GenBank/DDBJ whole genome shotgun (WGS) entry which is preliminary data.</text>
</comment>
<reference evidence="1 2" key="1">
    <citation type="submission" date="2021-06" db="EMBL/GenBank/DDBJ databases">
        <title>Caerostris darwini draft genome.</title>
        <authorList>
            <person name="Kono N."/>
            <person name="Arakawa K."/>
        </authorList>
    </citation>
    <scope>NUCLEOTIDE SEQUENCE [LARGE SCALE GENOMIC DNA]</scope>
</reference>
<evidence type="ECO:0000313" key="2">
    <source>
        <dbReference type="Proteomes" id="UP001054837"/>
    </source>
</evidence>
<organism evidence="1 2">
    <name type="scientific">Caerostris darwini</name>
    <dbReference type="NCBI Taxonomy" id="1538125"/>
    <lineage>
        <taxon>Eukaryota</taxon>
        <taxon>Metazoa</taxon>
        <taxon>Ecdysozoa</taxon>
        <taxon>Arthropoda</taxon>
        <taxon>Chelicerata</taxon>
        <taxon>Arachnida</taxon>
        <taxon>Araneae</taxon>
        <taxon>Araneomorphae</taxon>
        <taxon>Entelegynae</taxon>
        <taxon>Araneoidea</taxon>
        <taxon>Araneidae</taxon>
        <taxon>Caerostris</taxon>
    </lineage>
</organism>
<proteinExistence type="predicted"/>
<gene>
    <name evidence="1" type="ORF">CDAR_397001</name>
</gene>